<evidence type="ECO:0000256" key="4">
    <source>
        <dbReference type="ARBA" id="ARBA00022448"/>
    </source>
</evidence>
<keyword evidence="10 13" id="KW-0472">Membrane</keyword>
<keyword evidence="9 13" id="KW-1133">Transmembrane helix</keyword>
<feature type="transmembrane region" description="Helical" evidence="13">
    <location>
        <begin position="91"/>
        <end position="112"/>
    </location>
</feature>
<proteinExistence type="inferred from homology"/>
<keyword evidence="4 13" id="KW-0813">Transport</keyword>
<name>A0A0K6ID04_9HYPH</name>
<dbReference type="Gene3D" id="3.40.1690.10">
    <property type="entry name" value="secretion proteins EscU"/>
    <property type="match status" value="1"/>
</dbReference>
<keyword evidence="6 13" id="KW-0812">Transmembrane</keyword>
<keyword evidence="7 13" id="KW-1005">Bacterial flagellum biogenesis</keyword>
<dbReference type="NCBIfam" id="TIGR00328">
    <property type="entry name" value="flhB"/>
    <property type="match status" value="1"/>
</dbReference>
<evidence type="ECO:0000313" key="14">
    <source>
        <dbReference type="EMBL" id="CUB01142.1"/>
    </source>
</evidence>
<protein>
    <recommendedName>
        <fullName evidence="3 13">Flagellar biosynthetic protein FlhB</fullName>
    </recommendedName>
</protein>
<dbReference type="FunFam" id="3.40.1690.10:FF:000001">
    <property type="entry name" value="Flagellar biosynthetic protein FlhB"/>
    <property type="match status" value="1"/>
</dbReference>
<comment type="subcellular location">
    <subcellularLocation>
        <location evidence="1">Cell membrane</location>
        <topology evidence="1">Multi-pass membrane protein</topology>
    </subcellularLocation>
</comment>
<comment type="similarity">
    <text evidence="2 13">Belongs to the type III secretion exporter family.</text>
</comment>
<evidence type="ECO:0000256" key="3">
    <source>
        <dbReference type="ARBA" id="ARBA00021622"/>
    </source>
</evidence>
<dbReference type="Proteomes" id="UP000183900">
    <property type="component" value="Unassembled WGS sequence"/>
</dbReference>
<evidence type="ECO:0000256" key="10">
    <source>
        <dbReference type="ARBA" id="ARBA00023136"/>
    </source>
</evidence>
<dbReference type="InterPro" id="IPR006136">
    <property type="entry name" value="FlhB"/>
</dbReference>
<keyword evidence="14" id="KW-0969">Cilium</keyword>
<sequence length="358" mass="39512">MLDQDDKDSKTEEPTEKKIRDAIDKGNIPVSKEASILSAFLAVLLIGSFVISPGVQRLSAGLSGFIDNAGGYGIGNGSDAIQLTHALSLDLGLFLAPIVAMLMVAGLAASFFQNTPKVVFTRIKPELSRLSLAKGWSRLFGMQGLVEFGKSVFKFTAISLVAFLLLRSNANALVNAMFTDPSALPETVLHLSMKLLSGICIATILLVALDLLWARMHWRKNLRMSRQELKDEFKQAEGDPLVKARQRSLARDRARNRMMAAVPKATLVIANPTHFAVALRYERDETAAPIVVAKGQDLIALKIRQIAEENNIPVVENRELARSLYASTELERMIPPQFYRMVAEIICYVYSRKTVKVV</sequence>
<dbReference type="InterPro" id="IPR029025">
    <property type="entry name" value="T3SS_substrate_exporter_C"/>
</dbReference>
<evidence type="ECO:0000313" key="15">
    <source>
        <dbReference type="Proteomes" id="UP000183900"/>
    </source>
</evidence>
<dbReference type="GO" id="GO:0005886">
    <property type="term" value="C:plasma membrane"/>
    <property type="evidence" value="ECO:0007669"/>
    <property type="project" value="UniProtKB-SubCell"/>
</dbReference>
<evidence type="ECO:0000256" key="5">
    <source>
        <dbReference type="ARBA" id="ARBA00022475"/>
    </source>
</evidence>
<dbReference type="AlphaFoldDB" id="A0A0K6ID04"/>
<keyword evidence="14" id="KW-0282">Flagellum</keyword>
<dbReference type="RefSeq" id="WP_055457260.1">
    <property type="nucleotide sequence ID" value="NZ_CYHE01000030.1"/>
</dbReference>
<keyword evidence="14" id="KW-0966">Cell projection</keyword>
<evidence type="ECO:0000256" key="9">
    <source>
        <dbReference type="ARBA" id="ARBA00022989"/>
    </source>
</evidence>
<keyword evidence="11 13" id="KW-1006">Bacterial flagellum protein export</keyword>
<evidence type="ECO:0000256" key="12">
    <source>
        <dbReference type="ARBA" id="ARBA00025078"/>
    </source>
</evidence>
<evidence type="ECO:0000256" key="11">
    <source>
        <dbReference type="ARBA" id="ARBA00023225"/>
    </source>
</evidence>
<dbReference type="Gene3D" id="6.10.250.2080">
    <property type="match status" value="1"/>
</dbReference>
<feature type="transmembrane region" description="Helical" evidence="13">
    <location>
        <begin position="152"/>
        <end position="174"/>
    </location>
</feature>
<dbReference type="SUPFAM" id="SSF160544">
    <property type="entry name" value="EscU C-terminal domain-like"/>
    <property type="match status" value="1"/>
</dbReference>
<dbReference type="PRINTS" id="PR00950">
    <property type="entry name" value="TYPE3IMSPROT"/>
</dbReference>
<dbReference type="OrthoDB" id="9807950at2"/>
<dbReference type="GO" id="GO:0009306">
    <property type="term" value="P:protein secretion"/>
    <property type="evidence" value="ECO:0007669"/>
    <property type="project" value="InterPro"/>
</dbReference>
<evidence type="ECO:0000256" key="7">
    <source>
        <dbReference type="ARBA" id="ARBA00022795"/>
    </source>
</evidence>
<organism evidence="14 15">
    <name type="scientific">Pannonibacter indicus</name>
    <dbReference type="NCBI Taxonomy" id="466044"/>
    <lineage>
        <taxon>Bacteria</taxon>
        <taxon>Pseudomonadati</taxon>
        <taxon>Pseudomonadota</taxon>
        <taxon>Alphaproteobacteria</taxon>
        <taxon>Hyphomicrobiales</taxon>
        <taxon>Stappiaceae</taxon>
        <taxon>Pannonibacter</taxon>
    </lineage>
</organism>
<keyword evidence="8 13" id="KW-0653">Protein transport</keyword>
<comment type="function">
    <text evidence="12 13">Required for formation of the rod structure in the basal body of the flagellar apparatus. Together with FliI and FliH, may constitute the export apparatus of flagellin.</text>
</comment>
<dbReference type="InterPro" id="IPR006135">
    <property type="entry name" value="T3SS_substrate_exporter"/>
</dbReference>
<feature type="transmembrane region" description="Helical" evidence="13">
    <location>
        <begin position="34"/>
        <end position="55"/>
    </location>
</feature>
<dbReference type="PANTHER" id="PTHR30531:SF12">
    <property type="entry name" value="FLAGELLAR BIOSYNTHETIC PROTEIN FLHB"/>
    <property type="match status" value="1"/>
</dbReference>
<reference evidence="15" key="1">
    <citation type="submission" date="2015-08" db="EMBL/GenBank/DDBJ databases">
        <authorList>
            <person name="Varghese N."/>
        </authorList>
    </citation>
    <scope>NUCLEOTIDE SEQUENCE [LARGE SCALE GENOMIC DNA]</scope>
    <source>
        <strain evidence="15">DSM 23407</strain>
    </source>
</reference>
<evidence type="ECO:0000256" key="6">
    <source>
        <dbReference type="ARBA" id="ARBA00022692"/>
    </source>
</evidence>
<keyword evidence="15" id="KW-1185">Reference proteome</keyword>
<dbReference type="Pfam" id="PF01312">
    <property type="entry name" value="Bac_export_2"/>
    <property type="match status" value="1"/>
</dbReference>
<gene>
    <name evidence="13" type="primary">flhB</name>
    <name evidence="14" type="ORF">Ga0061067_1308</name>
</gene>
<dbReference type="PANTHER" id="PTHR30531">
    <property type="entry name" value="FLAGELLAR BIOSYNTHETIC PROTEIN FLHB"/>
    <property type="match status" value="1"/>
</dbReference>
<evidence type="ECO:0000256" key="8">
    <source>
        <dbReference type="ARBA" id="ARBA00022927"/>
    </source>
</evidence>
<evidence type="ECO:0000256" key="2">
    <source>
        <dbReference type="ARBA" id="ARBA00010690"/>
    </source>
</evidence>
<evidence type="ECO:0000256" key="13">
    <source>
        <dbReference type="RuleBase" id="RU364091"/>
    </source>
</evidence>
<keyword evidence="5 13" id="KW-1003">Cell membrane</keyword>
<evidence type="ECO:0000256" key="1">
    <source>
        <dbReference type="ARBA" id="ARBA00004651"/>
    </source>
</evidence>
<dbReference type="GO" id="GO:0044780">
    <property type="term" value="P:bacterial-type flagellum assembly"/>
    <property type="evidence" value="ECO:0007669"/>
    <property type="project" value="InterPro"/>
</dbReference>
<accession>A0A0K6ID04</accession>
<dbReference type="EMBL" id="CYHE01000030">
    <property type="protein sequence ID" value="CUB01142.1"/>
    <property type="molecule type" value="Genomic_DNA"/>
</dbReference>
<feature type="transmembrane region" description="Helical" evidence="13">
    <location>
        <begin position="194"/>
        <end position="214"/>
    </location>
</feature>